<dbReference type="AlphaFoldDB" id="A9C091"/>
<dbReference type="InterPro" id="IPR036271">
    <property type="entry name" value="Tet_transcr_reg_TetR-rel_C_sf"/>
</dbReference>
<dbReference type="STRING" id="398578.Daci_4026"/>
<reference evidence="7 8" key="1">
    <citation type="journal article" date="2004" name="Appl. Environ. Microbiol.">
        <title>Mineralization of individual congeners of linear alkylbenzenesulfonate by defined pairs of heterotrophic bacteria.</title>
        <authorList>
            <person name="Schleheck D."/>
            <person name="Knepper T.P."/>
            <person name="Fischer K."/>
            <person name="Cook A.M."/>
        </authorList>
    </citation>
    <scope>NUCLEOTIDE SEQUENCE [LARGE SCALE GENOMIC DNA]</scope>
    <source>
        <strain evidence="8">DSM 14801 / SPH-1</strain>
    </source>
</reference>
<dbReference type="InterPro" id="IPR025996">
    <property type="entry name" value="MT1864/Rv1816-like_C"/>
</dbReference>
<dbReference type="GO" id="GO:0003700">
    <property type="term" value="F:DNA-binding transcription factor activity"/>
    <property type="evidence" value="ECO:0007669"/>
    <property type="project" value="TreeGrafter"/>
</dbReference>
<feature type="region of interest" description="Disordered" evidence="5">
    <location>
        <begin position="1"/>
        <end position="32"/>
    </location>
</feature>
<evidence type="ECO:0000256" key="1">
    <source>
        <dbReference type="ARBA" id="ARBA00023015"/>
    </source>
</evidence>
<dbReference type="PANTHER" id="PTHR30055:SF220">
    <property type="entry name" value="TETR-FAMILY REGULATORY PROTEIN"/>
    <property type="match status" value="1"/>
</dbReference>
<dbReference type="Pfam" id="PF13305">
    <property type="entry name" value="TetR_C_33"/>
    <property type="match status" value="1"/>
</dbReference>
<sequence length="234" mass="25136">MAGRSRLLSEGGCPVGKEGKKTVTQRRVSRESYHHGDLRQALVEAGLALAREGGPQAIVLREATRRAGVAPNAAYRHFANRQALFDAVRAAALGALAAAIEAEMAQARALPDALLRSRALLAAVGRGYLGFAQTETGWFRTAFASVEYDVDLPPDTTRAAAMGLNPFELLGYALDSMAEAGVLPPERRPQAEFLAWSAVHGMALLVIDGPLRRATPEQRRALALRLLEMVEKGI</sequence>
<dbReference type="EMBL" id="CP000884">
    <property type="protein sequence ID" value="ABX36657.1"/>
    <property type="molecule type" value="Genomic_DNA"/>
</dbReference>
<protein>
    <submittedName>
        <fullName evidence="7">Transcriptional regulator, TetR family</fullName>
    </submittedName>
</protein>
<feature type="DNA-binding region" description="H-T-H motif" evidence="4">
    <location>
        <begin position="59"/>
        <end position="78"/>
    </location>
</feature>
<keyword evidence="8" id="KW-1185">Reference proteome</keyword>
<dbReference type="Pfam" id="PF00440">
    <property type="entry name" value="TetR_N"/>
    <property type="match status" value="1"/>
</dbReference>
<organism evidence="7 8">
    <name type="scientific">Delftia acidovorans (strain DSM 14801 / SPH-1)</name>
    <dbReference type="NCBI Taxonomy" id="398578"/>
    <lineage>
        <taxon>Bacteria</taxon>
        <taxon>Pseudomonadati</taxon>
        <taxon>Pseudomonadota</taxon>
        <taxon>Betaproteobacteria</taxon>
        <taxon>Burkholderiales</taxon>
        <taxon>Comamonadaceae</taxon>
        <taxon>Delftia</taxon>
    </lineage>
</organism>
<dbReference type="PROSITE" id="PS50977">
    <property type="entry name" value="HTH_TETR_2"/>
    <property type="match status" value="1"/>
</dbReference>
<dbReference type="SUPFAM" id="SSF48498">
    <property type="entry name" value="Tetracyclin repressor-like, C-terminal domain"/>
    <property type="match status" value="1"/>
</dbReference>
<reference evidence="8" key="2">
    <citation type="submission" date="2007-11" db="EMBL/GenBank/DDBJ databases">
        <title>Complete sequence of Delftia acidovorans DSM 14801 / SPH-1.</title>
        <authorList>
            <person name="Copeland A."/>
            <person name="Lucas S."/>
            <person name="Lapidus A."/>
            <person name="Barry K."/>
            <person name="Glavina del Rio T."/>
            <person name="Dalin E."/>
            <person name="Tice H."/>
            <person name="Pitluck S."/>
            <person name="Lowry S."/>
            <person name="Clum A."/>
            <person name="Schmutz J."/>
            <person name="Larimer F."/>
            <person name="Land M."/>
            <person name="Hauser L."/>
            <person name="Kyrpides N."/>
            <person name="Kim E."/>
            <person name="Schleheck D."/>
            <person name="Richardson P."/>
        </authorList>
    </citation>
    <scope>NUCLEOTIDE SEQUENCE [LARGE SCALE GENOMIC DNA]</scope>
    <source>
        <strain evidence="8">DSM 14801 / SPH-1</strain>
    </source>
</reference>
<name>A9C091_DELAS</name>
<gene>
    <name evidence="7" type="ordered locus">Daci_4026</name>
</gene>
<dbReference type="InterPro" id="IPR050109">
    <property type="entry name" value="HTH-type_TetR-like_transc_reg"/>
</dbReference>
<evidence type="ECO:0000313" key="8">
    <source>
        <dbReference type="Proteomes" id="UP000000784"/>
    </source>
</evidence>
<dbReference type="HOGENOM" id="CLU_069356_40_0_4"/>
<evidence type="ECO:0000256" key="2">
    <source>
        <dbReference type="ARBA" id="ARBA00023125"/>
    </source>
</evidence>
<dbReference type="InterPro" id="IPR001647">
    <property type="entry name" value="HTH_TetR"/>
</dbReference>
<evidence type="ECO:0000259" key="6">
    <source>
        <dbReference type="PROSITE" id="PS50977"/>
    </source>
</evidence>
<keyword evidence="2 4" id="KW-0238">DNA-binding</keyword>
<accession>A9C091</accession>
<evidence type="ECO:0000256" key="5">
    <source>
        <dbReference type="SAM" id="MobiDB-lite"/>
    </source>
</evidence>
<evidence type="ECO:0000256" key="4">
    <source>
        <dbReference type="PROSITE-ProRule" id="PRU00335"/>
    </source>
</evidence>
<evidence type="ECO:0000313" key="7">
    <source>
        <dbReference type="EMBL" id="ABX36657.1"/>
    </source>
</evidence>
<dbReference type="Proteomes" id="UP000000784">
    <property type="component" value="Chromosome"/>
</dbReference>
<dbReference type="PANTHER" id="PTHR30055">
    <property type="entry name" value="HTH-TYPE TRANSCRIPTIONAL REGULATOR RUTR"/>
    <property type="match status" value="1"/>
</dbReference>
<feature type="domain" description="HTH tetR-type" evidence="6">
    <location>
        <begin position="36"/>
        <end position="96"/>
    </location>
</feature>
<proteinExistence type="predicted"/>
<evidence type="ECO:0000256" key="3">
    <source>
        <dbReference type="ARBA" id="ARBA00023163"/>
    </source>
</evidence>
<keyword evidence="1" id="KW-0805">Transcription regulation</keyword>
<dbReference type="KEGG" id="dac:Daci_4026"/>
<dbReference type="GO" id="GO:0000976">
    <property type="term" value="F:transcription cis-regulatory region binding"/>
    <property type="evidence" value="ECO:0007669"/>
    <property type="project" value="TreeGrafter"/>
</dbReference>
<dbReference type="Gene3D" id="1.10.357.10">
    <property type="entry name" value="Tetracycline Repressor, domain 2"/>
    <property type="match status" value="1"/>
</dbReference>
<dbReference type="InterPro" id="IPR009057">
    <property type="entry name" value="Homeodomain-like_sf"/>
</dbReference>
<dbReference type="SUPFAM" id="SSF46689">
    <property type="entry name" value="Homeodomain-like"/>
    <property type="match status" value="1"/>
</dbReference>
<keyword evidence="3" id="KW-0804">Transcription</keyword>
<dbReference type="eggNOG" id="COG1309">
    <property type="taxonomic scope" value="Bacteria"/>
</dbReference>